<reference evidence="1" key="1">
    <citation type="submission" date="2022-02" db="EMBL/GenBank/DDBJ databases">
        <title>Plant Genome Project.</title>
        <authorList>
            <person name="Zhang R.-G."/>
        </authorList>
    </citation>
    <scope>NUCLEOTIDE SEQUENCE</scope>
    <source>
        <strain evidence="1">AT1</strain>
    </source>
</reference>
<keyword evidence="2" id="KW-1185">Reference proteome</keyword>
<dbReference type="Proteomes" id="UP001062846">
    <property type="component" value="Chromosome 1"/>
</dbReference>
<evidence type="ECO:0000313" key="2">
    <source>
        <dbReference type="Proteomes" id="UP001062846"/>
    </source>
</evidence>
<evidence type="ECO:0000313" key="1">
    <source>
        <dbReference type="EMBL" id="KAI8570273.1"/>
    </source>
</evidence>
<name>A0ACC0PWY9_RHOML</name>
<gene>
    <name evidence="1" type="ORF">RHMOL_Rhmol01G0021600</name>
</gene>
<protein>
    <submittedName>
        <fullName evidence="1">Uncharacterized protein</fullName>
    </submittedName>
</protein>
<dbReference type="EMBL" id="CM046388">
    <property type="protein sequence ID" value="KAI8570273.1"/>
    <property type="molecule type" value="Genomic_DNA"/>
</dbReference>
<proteinExistence type="predicted"/>
<sequence length="99" mass="11489">MNNNTRIVMRQFTECRARFGTWRQGQKTDKNRSCGEALRLSQLLVSGGVPLAPVWVMFFTELACQKKRLGRPIFCTNFCAKLRGHYIAWIATQMVYWAL</sequence>
<comment type="caution">
    <text evidence="1">The sequence shown here is derived from an EMBL/GenBank/DDBJ whole genome shotgun (WGS) entry which is preliminary data.</text>
</comment>
<organism evidence="1 2">
    <name type="scientific">Rhododendron molle</name>
    <name type="common">Chinese azalea</name>
    <name type="synonym">Azalea mollis</name>
    <dbReference type="NCBI Taxonomy" id="49168"/>
    <lineage>
        <taxon>Eukaryota</taxon>
        <taxon>Viridiplantae</taxon>
        <taxon>Streptophyta</taxon>
        <taxon>Embryophyta</taxon>
        <taxon>Tracheophyta</taxon>
        <taxon>Spermatophyta</taxon>
        <taxon>Magnoliopsida</taxon>
        <taxon>eudicotyledons</taxon>
        <taxon>Gunneridae</taxon>
        <taxon>Pentapetalae</taxon>
        <taxon>asterids</taxon>
        <taxon>Ericales</taxon>
        <taxon>Ericaceae</taxon>
        <taxon>Ericoideae</taxon>
        <taxon>Rhodoreae</taxon>
        <taxon>Rhododendron</taxon>
    </lineage>
</organism>
<accession>A0ACC0PWY9</accession>